<name>A0A1J8PX51_9AGAM</name>
<protein>
    <submittedName>
        <fullName evidence="2">Uncharacterized protein</fullName>
    </submittedName>
</protein>
<evidence type="ECO:0000313" key="3">
    <source>
        <dbReference type="Proteomes" id="UP000183567"/>
    </source>
</evidence>
<evidence type="ECO:0000313" key="2">
    <source>
        <dbReference type="EMBL" id="OJA13878.1"/>
    </source>
</evidence>
<dbReference type="Proteomes" id="UP000183567">
    <property type="component" value="Unassembled WGS sequence"/>
</dbReference>
<dbReference type="AlphaFoldDB" id="A0A1J8PX51"/>
<accession>A0A1J8PX51</accession>
<evidence type="ECO:0000256" key="1">
    <source>
        <dbReference type="SAM" id="MobiDB-lite"/>
    </source>
</evidence>
<sequence length="216" mass="24238">MAVRCPKRPHRGGFSQLSNPPPDNPQPSHSTSSATPTDLQPTTIVCEPWMARRPGSQAIHSLAPIPLLVLPGWQHFMQHIQPSLGLRRVEDNESNSQSPIAVVDDLRDNDPFIDEPLFSDSLYMLDGPVDLPWPHLSGLQKKQNQWRRWSEEVIPSLITPYLVYIRRSVSLQCAPDLHSSLGDNSHCDGFCRPRSLAVTCYSLIMRSVFSEIVLLA</sequence>
<feature type="compositionally biased region" description="Polar residues" evidence="1">
    <location>
        <begin position="26"/>
        <end position="40"/>
    </location>
</feature>
<proteinExistence type="predicted"/>
<feature type="region of interest" description="Disordered" evidence="1">
    <location>
        <begin position="1"/>
        <end position="40"/>
    </location>
</feature>
<feature type="compositionally biased region" description="Basic residues" evidence="1">
    <location>
        <begin position="1"/>
        <end position="11"/>
    </location>
</feature>
<dbReference type="OrthoDB" id="2670768at2759"/>
<gene>
    <name evidence="2" type="ORF">AZE42_10086</name>
</gene>
<dbReference type="EMBL" id="LVVM01003997">
    <property type="protein sequence ID" value="OJA13878.1"/>
    <property type="molecule type" value="Genomic_DNA"/>
</dbReference>
<reference evidence="2 3" key="1">
    <citation type="submission" date="2016-03" db="EMBL/GenBank/DDBJ databases">
        <title>Comparative genomics of the ectomycorrhizal sister species Rhizopogon vinicolor and Rhizopogon vesiculosus (Basidiomycota: Boletales) reveals a divergence of the mating type B locus.</title>
        <authorList>
            <person name="Mujic A.B."/>
            <person name="Kuo A."/>
            <person name="Tritt A."/>
            <person name="Lipzen A."/>
            <person name="Chen C."/>
            <person name="Johnson J."/>
            <person name="Sharma A."/>
            <person name="Barry K."/>
            <person name="Grigoriev I.V."/>
            <person name="Spatafora J.W."/>
        </authorList>
    </citation>
    <scope>NUCLEOTIDE SEQUENCE [LARGE SCALE GENOMIC DNA]</scope>
    <source>
        <strain evidence="2 3">AM-OR11-056</strain>
    </source>
</reference>
<keyword evidence="3" id="KW-1185">Reference proteome</keyword>
<comment type="caution">
    <text evidence="2">The sequence shown here is derived from an EMBL/GenBank/DDBJ whole genome shotgun (WGS) entry which is preliminary data.</text>
</comment>
<organism evidence="2 3">
    <name type="scientific">Rhizopogon vesiculosus</name>
    <dbReference type="NCBI Taxonomy" id="180088"/>
    <lineage>
        <taxon>Eukaryota</taxon>
        <taxon>Fungi</taxon>
        <taxon>Dikarya</taxon>
        <taxon>Basidiomycota</taxon>
        <taxon>Agaricomycotina</taxon>
        <taxon>Agaricomycetes</taxon>
        <taxon>Agaricomycetidae</taxon>
        <taxon>Boletales</taxon>
        <taxon>Suillineae</taxon>
        <taxon>Rhizopogonaceae</taxon>
        <taxon>Rhizopogon</taxon>
    </lineage>
</organism>